<dbReference type="Proteomes" id="UP000297617">
    <property type="component" value="Unassembled WGS sequence"/>
</dbReference>
<keyword evidence="2" id="KW-1185">Reference proteome</keyword>
<accession>A0ABY2LAN6</accession>
<name>A0ABY2LAN6_9LEPT</name>
<sequence>MDNNNQNSISLTMKETATLLLTIDRAQVQADSQLVKLRETEGLNEDHVRYVEKGILDSKATLSSISEKINKLKLDLKLDNGGFINFLHNFFKKRNKTPKS</sequence>
<protein>
    <submittedName>
        <fullName evidence="1">Uncharacterized protein</fullName>
    </submittedName>
</protein>
<proteinExistence type="predicted"/>
<dbReference type="EMBL" id="RQFD01000003">
    <property type="protein sequence ID" value="TGK53223.1"/>
    <property type="molecule type" value="Genomic_DNA"/>
</dbReference>
<gene>
    <name evidence="1" type="ORF">EHQ10_05640</name>
</gene>
<dbReference type="RefSeq" id="WP_167881955.1">
    <property type="nucleotide sequence ID" value="NZ_RQFD01000003.1"/>
</dbReference>
<organism evidence="1 2">
    <name type="scientific">Leptospira bouyouniensis</name>
    <dbReference type="NCBI Taxonomy" id="2484911"/>
    <lineage>
        <taxon>Bacteria</taxon>
        <taxon>Pseudomonadati</taxon>
        <taxon>Spirochaetota</taxon>
        <taxon>Spirochaetia</taxon>
        <taxon>Leptospirales</taxon>
        <taxon>Leptospiraceae</taxon>
        <taxon>Leptospira</taxon>
    </lineage>
</organism>
<comment type="caution">
    <text evidence="1">The sequence shown here is derived from an EMBL/GenBank/DDBJ whole genome shotgun (WGS) entry which is preliminary data.</text>
</comment>
<evidence type="ECO:0000313" key="2">
    <source>
        <dbReference type="Proteomes" id="UP000297617"/>
    </source>
</evidence>
<evidence type="ECO:0000313" key="1">
    <source>
        <dbReference type="EMBL" id="TGK53223.1"/>
    </source>
</evidence>
<reference evidence="2" key="1">
    <citation type="journal article" date="2019" name="PLoS Negl. Trop. Dis.">
        <title>Revisiting the worldwide diversity of Leptospira species in the environment.</title>
        <authorList>
            <person name="Vincent A.T."/>
            <person name="Schiettekatte O."/>
            <person name="Bourhy P."/>
            <person name="Veyrier F.J."/>
            <person name="Picardeau M."/>
        </authorList>
    </citation>
    <scope>NUCLEOTIDE SEQUENCE [LARGE SCALE GENOMIC DNA]</scope>
    <source>
        <strain evidence="2">201800295</strain>
    </source>
</reference>